<accession>A0A2V5H0W8</accession>
<dbReference type="PANTHER" id="PTHR31845">
    <property type="entry name" value="FINGER DOMAIN PROTEIN, PUTATIVE-RELATED"/>
    <property type="match status" value="1"/>
</dbReference>
<keyword evidence="8" id="KW-1185">Reference proteome</keyword>
<dbReference type="Proteomes" id="UP000249829">
    <property type="component" value="Unassembled WGS sequence"/>
</dbReference>
<dbReference type="EMBL" id="KZ825155">
    <property type="protein sequence ID" value="PYI17498.1"/>
    <property type="molecule type" value="Genomic_DNA"/>
</dbReference>
<comment type="subcellular location">
    <subcellularLocation>
        <location evidence="1">Nucleus</location>
    </subcellularLocation>
</comment>
<dbReference type="GO" id="GO:0000976">
    <property type="term" value="F:transcription cis-regulatory region binding"/>
    <property type="evidence" value="ECO:0007669"/>
    <property type="project" value="TreeGrafter"/>
</dbReference>
<evidence type="ECO:0000313" key="7">
    <source>
        <dbReference type="EMBL" id="PYI17498.1"/>
    </source>
</evidence>
<dbReference type="AlphaFoldDB" id="A0A2V5H0W8"/>
<evidence type="ECO:0000256" key="3">
    <source>
        <dbReference type="ARBA" id="ARBA00023015"/>
    </source>
</evidence>
<dbReference type="STRING" id="1450538.A0A2V5H0W8"/>
<dbReference type="OMA" id="IKCQPSE"/>
<keyword evidence="5" id="KW-0804">Transcription</keyword>
<keyword evidence="6" id="KW-0539">Nucleus</keyword>
<keyword evidence="2" id="KW-0862">Zinc</keyword>
<evidence type="ECO:0000256" key="2">
    <source>
        <dbReference type="ARBA" id="ARBA00022833"/>
    </source>
</evidence>
<dbReference type="PANTHER" id="PTHR31845:SF10">
    <property type="entry name" value="ZN(II)2CYS6 TRANSCRIPTION FACTOR (EUROFUNG)"/>
    <property type="match status" value="1"/>
</dbReference>
<sequence length="627" mass="70482">MDTAIIGHTPLQGKKVTPACEKCRVLKVKCVQPGEGQPYVPDQTLSVFFRRRGSELELYNALNRKWWGWRRLADLETKLTNIIGLLSRSTDPLTEVRTPLDDDSGPPAITDYPGDRHHQAVEWMSEDVFPSPAMATGPESGEHQNTMETSWDSSTAIDAAWVTSLGLSPVVLEHLLDRFRGMASYFPFVRLPSACTAASMAKNRPFLLLAALGAASSNYCHIQDALIRQFRESLGQQAVIAGEKDLDLLQGLLVHLAWFHFSFIPGSQQEYQYLHIAISMAIDLRLDQATADVVEQRNELRDPYARDACRAYLGCYYMSSIIALASGKPNNLRFHKDMLQCAMLLQREPEFETDLLIYPITKVLQFTDDVCETYRSEVLLIDRYYAVKIRIEEMGLVYCYGQRRPPSREREKASTILSAHPRVISNLIKCVSSAQGYLAIFCALPVTEQSSFPFPTWYQVILVVFVLYRLSVGLPEVPQWNVDLARQTVNLQEYISQLLSQFQAIEPLTDRQIPTKSLFARLPEIMKSVRTSYALATEKGAQGGDSCHAHHELAAWNRTAPSNPGLHRCPAVRYSMRHVATAHDVPTPPSAVATEVQRIEDEKLWGDLFLMDTLSSVTGAPPSIFDQ</sequence>
<reference evidence="7 8" key="1">
    <citation type="submission" date="2018-02" db="EMBL/GenBank/DDBJ databases">
        <title>The genomes of Aspergillus section Nigri reveals drivers in fungal speciation.</title>
        <authorList>
            <consortium name="DOE Joint Genome Institute"/>
            <person name="Vesth T.C."/>
            <person name="Nybo J."/>
            <person name="Theobald S."/>
            <person name="Brandl J."/>
            <person name="Frisvad J.C."/>
            <person name="Nielsen K.F."/>
            <person name="Lyhne E.K."/>
            <person name="Kogle M.E."/>
            <person name="Kuo A."/>
            <person name="Riley R."/>
            <person name="Clum A."/>
            <person name="Nolan M."/>
            <person name="Lipzen A."/>
            <person name="Salamov A."/>
            <person name="Henrissat B."/>
            <person name="Wiebenga A."/>
            <person name="De vries R.P."/>
            <person name="Grigoriev I.V."/>
            <person name="Mortensen U.H."/>
            <person name="Andersen M.R."/>
            <person name="Baker S.E."/>
        </authorList>
    </citation>
    <scope>NUCLEOTIDE SEQUENCE [LARGE SCALE GENOMIC DNA]</scope>
    <source>
        <strain evidence="7 8">CBS 115571</strain>
    </source>
</reference>
<evidence type="ECO:0000256" key="1">
    <source>
        <dbReference type="ARBA" id="ARBA00004123"/>
    </source>
</evidence>
<dbReference type="GO" id="GO:0005634">
    <property type="term" value="C:nucleus"/>
    <property type="evidence" value="ECO:0007669"/>
    <property type="project" value="UniProtKB-SubCell"/>
</dbReference>
<keyword evidence="3" id="KW-0805">Transcription regulation</keyword>
<evidence type="ECO:0000256" key="6">
    <source>
        <dbReference type="ARBA" id="ARBA00023242"/>
    </source>
</evidence>
<keyword evidence="4" id="KW-0238">DNA-binding</keyword>
<proteinExistence type="predicted"/>
<evidence type="ECO:0000256" key="5">
    <source>
        <dbReference type="ARBA" id="ARBA00023163"/>
    </source>
</evidence>
<name>A0A2V5H0W8_ASPV1</name>
<evidence type="ECO:0000313" key="8">
    <source>
        <dbReference type="Proteomes" id="UP000249829"/>
    </source>
</evidence>
<organism evidence="7 8">
    <name type="scientific">Aspergillus violaceofuscus (strain CBS 115571)</name>
    <dbReference type="NCBI Taxonomy" id="1450538"/>
    <lineage>
        <taxon>Eukaryota</taxon>
        <taxon>Fungi</taxon>
        <taxon>Dikarya</taxon>
        <taxon>Ascomycota</taxon>
        <taxon>Pezizomycotina</taxon>
        <taxon>Eurotiomycetes</taxon>
        <taxon>Eurotiomycetidae</taxon>
        <taxon>Eurotiales</taxon>
        <taxon>Aspergillaceae</taxon>
        <taxon>Aspergillus</taxon>
    </lineage>
</organism>
<gene>
    <name evidence="7" type="ORF">BO99DRAFT_337634</name>
</gene>
<dbReference type="InterPro" id="IPR051089">
    <property type="entry name" value="prtT"/>
</dbReference>
<protein>
    <submittedName>
        <fullName evidence="7">Uncharacterized protein</fullName>
    </submittedName>
</protein>
<dbReference type="GO" id="GO:0000981">
    <property type="term" value="F:DNA-binding transcription factor activity, RNA polymerase II-specific"/>
    <property type="evidence" value="ECO:0007669"/>
    <property type="project" value="TreeGrafter"/>
</dbReference>
<evidence type="ECO:0000256" key="4">
    <source>
        <dbReference type="ARBA" id="ARBA00023125"/>
    </source>
</evidence>